<dbReference type="Proteomes" id="UP000573327">
    <property type="component" value="Unassembled WGS sequence"/>
</dbReference>
<dbReference type="InterPro" id="IPR037185">
    <property type="entry name" value="EmrE-like"/>
</dbReference>
<keyword evidence="10" id="KW-1185">Reference proteome</keyword>
<reference evidence="9 10" key="1">
    <citation type="submission" date="2020-08" db="EMBL/GenBank/DDBJ databases">
        <title>Sequencing the genomes of 1000 actinobacteria strains.</title>
        <authorList>
            <person name="Klenk H.-P."/>
        </authorList>
    </citation>
    <scope>NUCLEOTIDE SEQUENCE [LARGE SCALE GENOMIC DNA]</scope>
    <source>
        <strain evidence="9 10">DSM 44786</strain>
    </source>
</reference>
<proteinExistence type="inferred from homology"/>
<feature type="transmembrane region" description="Helical" evidence="6">
    <location>
        <begin position="36"/>
        <end position="59"/>
    </location>
</feature>
<dbReference type="Gene3D" id="1.10.3730.20">
    <property type="match status" value="1"/>
</dbReference>
<feature type="transmembrane region" description="Helical" evidence="6">
    <location>
        <begin position="126"/>
        <end position="143"/>
    </location>
</feature>
<dbReference type="InterPro" id="IPR000620">
    <property type="entry name" value="EamA_dom"/>
</dbReference>
<evidence type="ECO:0000256" key="2">
    <source>
        <dbReference type="ARBA" id="ARBA00007362"/>
    </source>
</evidence>
<evidence type="ECO:0000256" key="1">
    <source>
        <dbReference type="ARBA" id="ARBA00004141"/>
    </source>
</evidence>
<dbReference type="AlphaFoldDB" id="A0A7W7S844"/>
<dbReference type="GO" id="GO:0016020">
    <property type="term" value="C:membrane"/>
    <property type="evidence" value="ECO:0007669"/>
    <property type="project" value="UniProtKB-SubCell"/>
</dbReference>
<keyword evidence="7" id="KW-0732">Signal</keyword>
<dbReference type="PANTHER" id="PTHR32322:SF2">
    <property type="entry name" value="EAMA DOMAIN-CONTAINING PROTEIN"/>
    <property type="match status" value="1"/>
</dbReference>
<comment type="similarity">
    <text evidence="2">Belongs to the EamA transporter family.</text>
</comment>
<feature type="transmembrane region" description="Helical" evidence="6">
    <location>
        <begin position="187"/>
        <end position="207"/>
    </location>
</feature>
<feature type="transmembrane region" description="Helical" evidence="6">
    <location>
        <begin position="155"/>
        <end position="175"/>
    </location>
</feature>
<feature type="transmembrane region" description="Helical" evidence="6">
    <location>
        <begin position="219"/>
        <end position="241"/>
    </location>
</feature>
<evidence type="ECO:0000313" key="10">
    <source>
        <dbReference type="Proteomes" id="UP000573327"/>
    </source>
</evidence>
<evidence type="ECO:0000256" key="3">
    <source>
        <dbReference type="ARBA" id="ARBA00022692"/>
    </source>
</evidence>
<dbReference type="PANTHER" id="PTHR32322">
    <property type="entry name" value="INNER MEMBRANE TRANSPORTER"/>
    <property type="match status" value="1"/>
</dbReference>
<feature type="transmembrane region" description="Helical" evidence="6">
    <location>
        <begin position="278"/>
        <end position="295"/>
    </location>
</feature>
<dbReference type="SUPFAM" id="SSF103481">
    <property type="entry name" value="Multidrug resistance efflux transporter EmrE"/>
    <property type="match status" value="2"/>
</dbReference>
<feature type="signal peptide" evidence="7">
    <location>
        <begin position="1"/>
        <end position="24"/>
    </location>
</feature>
<sequence>MRAAPVRPLLYISLSAASWGSAGAAAALLHRTSGLGPVAVSCWRFAVGAALLLAGRAFIRRTVGEQRARPLALVATGILMAVFQTCYLAAVALAGLAVGTAVALGAGPVFTALGARVVFGERVSRRGALTILLAVLGLTLLAFGADDGSGGSAPAWGFVCALGSAAGSAAINLLTQAEARRGRSGHPYDRALAGFAVGAICLLLVAAPTGPLLPAPTELAGSVVLLGYLGAIPTALAYALFFSALRAVRATTVSVVMMLEPVAALALGTTLLGERLTPGAATGTAVLLCSVLLLTKEETNG</sequence>
<keyword evidence="4 6" id="KW-1133">Transmembrane helix</keyword>
<evidence type="ECO:0000313" key="9">
    <source>
        <dbReference type="EMBL" id="MBB4945595.1"/>
    </source>
</evidence>
<evidence type="ECO:0000256" key="5">
    <source>
        <dbReference type="ARBA" id="ARBA00023136"/>
    </source>
</evidence>
<feature type="domain" description="EamA" evidence="8">
    <location>
        <begin position="9"/>
        <end position="142"/>
    </location>
</feature>
<comment type="caution">
    <text evidence="9">The sequence shown here is derived from an EMBL/GenBank/DDBJ whole genome shotgun (WGS) entry which is preliminary data.</text>
</comment>
<keyword evidence="3 6" id="KW-0812">Transmembrane</keyword>
<evidence type="ECO:0000256" key="4">
    <source>
        <dbReference type="ARBA" id="ARBA00022989"/>
    </source>
</evidence>
<protein>
    <submittedName>
        <fullName evidence="9">DME family drug/metabolite transporter</fullName>
    </submittedName>
</protein>
<dbReference type="RefSeq" id="WP_184912109.1">
    <property type="nucleotide sequence ID" value="NZ_JACHJR010000001.1"/>
</dbReference>
<dbReference type="Pfam" id="PF00892">
    <property type="entry name" value="EamA"/>
    <property type="match status" value="2"/>
</dbReference>
<keyword evidence="5 6" id="KW-0472">Membrane</keyword>
<evidence type="ECO:0000256" key="6">
    <source>
        <dbReference type="SAM" id="Phobius"/>
    </source>
</evidence>
<organism evidence="9 10">
    <name type="scientific">Kitasatospora gansuensis</name>
    <dbReference type="NCBI Taxonomy" id="258050"/>
    <lineage>
        <taxon>Bacteria</taxon>
        <taxon>Bacillati</taxon>
        <taxon>Actinomycetota</taxon>
        <taxon>Actinomycetes</taxon>
        <taxon>Kitasatosporales</taxon>
        <taxon>Streptomycetaceae</taxon>
        <taxon>Kitasatospora</taxon>
    </lineage>
</organism>
<dbReference type="EMBL" id="JACHJR010000001">
    <property type="protein sequence ID" value="MBB4945595.1"/>
    <property type="molecule type" value="Genomic_DNA"/>
</dbReference>
<feature type="domain" description="EamA" evidence="8">
    <location>
        <begin position="157"/>
        <end position="295"/>
    </location>
</feature>
<name>A0A7W7S844_9ACTN</name>
<evidence type="ECO:0000259" key="8">
    <source>
        <dbReference type="Pfam" id="PF00892"/>
    </source>
</evidence>
<feature type="transmembrane region" description="Helical" evidence="6">
    <location>
        <begin position="253"/>
        <end position="272"/>
    </location>
</feature>
<comment type="subcellular location">
    <subcellularLocation>
        <location evidence="1">Membrane</location>
        <topology evidence="1">Multi-pass membrane protein</topology>
    </subcellularLocation>
</comment>
<feature type="transmembrane region" description="Helical" evidence="6">
    <location>
        <begin position="96"/>
        <end position="119"/>
    </location>
</feature>
<feature type="transmembrane region" description="Helical" evidence="6">
    <location>
        <begin position="71"/>
        <end position="90"/>
    </location>
</feature>
<dbReference type="InterPro" id="IPR050638">
    <property type="entry name" value="AA-Vitamin_Transporters"/>
</dbReference>
<gene>
    <name evidence="9" type="ORF">F4556_001130</name>
</gene>
<feature type="chain" id="PRO_5030904700" evidence="7">
    <location>
        <begin position="25"/>
        <end position="301"/>
    </location>
</feature>
<accession>A0A7W7S844</accession>
<evidence type="ECO:0000256" key="7">
    <source>
        <dbReference type="SAM" id="SignalP"/>
    </source>
</evidence>